<name>A0A1A7WYV0_9TELE</name>
<accession>A0A1A7WYV0</accession>
<feature type="compositionally biased region" description="Polar residues" evidence="1">
    <location>
        <begin position="7"/>
        <end position="18"/>
    </location>
</feature>
<proteinExistence type="predicted"/>
<feature type="region of interest" description="Disordered" evidence="1">
    <location>
        <begin position="1"/>
        <end position="41"/>
    </location>
</feature>
<evidence type="ECO:0000256" key="1">
    <source>
        <dbReference type="SAM" id="MobiDB-lite"/>
    </source>
</evidence>
<dbReference type="EMBL" id="HADW01009491">
    <property type="protein sequence ID" value="SBP10891.1"/>
    <property type="molecule type" value="Transcribed_RNA"/>
</dbReference>
<reference evidence="2" key="2">
    <citation type="submission" date="2016-06" db="EMBL/GenBank/DDBJ databases">
        <title>The genome of a short-lived fish provides insights into sex chromosome evolution and the genetic control of aging.</title>
        <authorList>
            <person name="Reichwald K."/>
            <person name="Felder M."/>
            <person name="Petzold A."/>
            <person name="Koch P."/>
            <person name="Groth M."/>
            <person name="Platzer M."/>
        </authorList>
    </citation>
    <scope>NUCLEOTIDE SEQUENCE</scope>
    <source>
        <tissue evidence="2">Brain</tissue>
    </source>
</reference>
<sequence length="69" mass="7824">ECRRPAEQQTLSAGQVHTPTWGGRRFDSSSRPCSVTSKKQQEQLDDLVNYLTSRLDATPQKRKCRSQSS</sequence>
<gene>
    <name evidence="2" type="primary">Nfu_g_1_020006</name>
</gene>
<evidence type="ECO:0000313" key="2">
    <source>
        <dbReference type="EMBL" id="SBP10891.1"/>
    </source>
</evidence>
<protein>
    <submittedName>
        <fullName evidence="2">Uncharacterized protein</fullName>
    </submittedName>
</protein>
<reference evidence="2" key="1">
    <citation type="submission" date="2016-05" db="EMBL/GenBank/DDBJ databases">
        <authorList>
            <person name="Lavstsen T."/>
            <person name="Jespersen J.S."/>
        </authorList>
    </citation>
    <scope>NUCLEOTIDE SEQUENCE</scope>
    <source>
        <tissue evidence="2">Brain</tissue>
    </source>
</reference>
<dbReference type="AlphaFoldDB" id="A0A1A7WYV0"/>
<feature type="non-terminal residue" evidence="2">
    <location>
        <position position="69"/>
    </location>
</feature>
<organism evidence="2">
    <name type="scientific">Iconisemion striatum</name>
    <dbReference type="NCBI Taxonomy" id="60296"/>
    <lineage>
        <taxon>Eukaryota</taxon>
        <taxon>Metazoa</taxon>
        <taxon>Chordata</taxon>
        <taxon>Craniata</taxon>
        <taxon>Vertebrata</taxon>
        <taxon>Euteleostomi</taxon>
        <taxon>Actinopterygii</taxon>
        <taxon>Neopterygii</taxon>
        <taxon>Teleostei</taxon>
        <taxon>Neoteleostei</taxon>
        <taxon>Acanthomorphata</taxon>
        <taxon>Ovalentaria</taxon>
        <taxon>Atherinomorphae</taxon>
        <taxon>Cyprinodontiformes</taxon>
        <taxon>Nothobranchiidae</taxon>
        <taxon>Iconisemion</taxon>
    </lineage>
</organism>
<feature type="compositionally biased region" description="Polar residues" evidence="1">
    <location>
        <begin position="29"/>
        <end position="38"/>
    </location>
</feature>
<feature type="non-terminal residue" evidence="2">
    <location>
        <position position="1"/>
    </location>
</feature>